<feature type="compositionally biased region" description="Basic and acidic residues" evidence="1">
    <location>
        <begin position="140"/>
        <end position="154"/>
    </location>
</feature>
<dbReference type="AlphaFoldDB" id="A0A166PKR9"/>
<reference evidence="2 3" key="1">
    <citation type="journal article" date="2016" name="Mol. Biol. Evol.">
        <title>Comparative Genomics of Early-Diverging Mushroom-Forming Fungi Provides Insights into the Origins of Lignocellulose Decay Capabilities.</title>
        <authorList>
            <person name="Nagy L.G."/>
            <person name="Riley R."/>
            <person name="Tritt A."/>
            <person name="Adam C."/>
            <person name="Daum C."/>
            <person name="Floudas D."/>
            <person name="Sun H."/>
            <person name="Yadav J.S."/>
            <person name="Pangilinan J."/>
            <person name="Larsson K.H."/>
            <person name="Matsuura K."/>
            <person name="Barry K."/>
            <person name="Labutti K."/>
            <person name="Kuo R."/>
            <person name="Ohm R.A."/>
            <person name="Bhattacharya S.S."/>
            <person name="Shirouzu T."/>
            <person name="Yoshinaga Y."/>
            <person name="Martin F.M."/>
            <person name="Grigoriev I.V."/>
            <person name="Hibbett D.S."/>
        </authorList>
    </citation>
    <scope>NUCLEOTIDE SEQUENCE [LARGE SCALE GENOMIC DNA]</scope>
    <source>
        <strain evidence="2 3">CBS 109695</strain>
    </source>
</reference>
<evidence type="ECO:0000313" key="2">
    <source>
        <dbReference type="EMBL" id="KZP26195.1"/>
    </source>
</evidence>
<protein>
    <submittedName>
        <fullName evidence="2">Uncharacterized protein</fullName>
    </submittedName>
</protein>
<accession>A0A166PKR9</accession>
<dbReference type="Proteomes" id="UP000076532">
    <property type="component" value="Unassembled WGS sequence"/>
</dbReference>
<feature type="region of interest" description="Disordered" evidence="1">
    <location>
        <begin position="137"/>
        <end position="173"/>
    </location>
</feature>
<dbReference type="EMBL" id="KV417516">
    <property type="protein sequence ID" value="KZP26195.1"/>
    <property type="molecule type" value="Genomic_DNA"/>
</dbReference>
<feature type="compositionally biased region" description="Basic and acidic residues" evidence="1">
    <location>
        <begin position="240"/>
        <end position="259"/>
    </location>
</feature>
<feature type="region of interest" description="Disordered" evidence="1">
    <location>
        <begin position="192"/>
        <end position="259"/>
    </location>
</feature>
<sequence length="259" mass="28433">MAPLPRLFSPLPARPVLPFRYRMGHGVILAHQNTLVKDENAKTATWRKACLAEGLMRGVDGKTTAENVAKASMCRENPSTALDGCTRRSGDPAALAAHIDRFRNLSRGMGMDENVALMKGPCESRKIRGAMAKLVARRSPTTDRDWKRSRRWGEEENSVFPVPREATSGEEESEHECEKLYRWVHGPSPSVPCPPPLMHSRDGEGHRRGNSSHPATPLHSARYLAAPPGHSAPEDSGDNGDLRHDRETQGRDEAVGAGP</sequence>
<name>A0A166PKR9_9AGAM</name>
<evidence type="ECO:0000256" key="1">
    <source>
        <dbReference type="SAM" id="MobiDB-lite"/>
    </source>
</evidence>
<proteinExistence type="predicted"/>
<gene>
    <name evidence="2" type="ORF">FIBSPDRAFT_1005495</name>
</gene>
<organism evidence="2 3">
    <name type="scientific">Athelia psychrophila</name>
    <dbReference type="NCBI Taxonomy" id="1759441"/>
    <lineage>
        <taxon>Eukaryota</taxon>
        <taxon>Fungi</taxon>
        <taxon>Dikarya</taxon>
        <taxon>Basidiomycota</taxon>
        <taxon>Agaricomycotina</taxon>
        <taxon>Agaricomycetes</taxon>
        <taxon>Agaricomycetidae</taxon>
        <taxon>Atheliales</taxon>
        <taxon>Atheliaceae</taxon>
        <taxon>Athelia</taxon>
    </lineage>
</organism>
<keyword evidence="3" id="KW-1185">Reference proteome</keyword>
<evidence type="ECO:0000313" key="3">
    <source>
        <dbReference type="Proteomes" id="UP000076532"/>
    </source>
</evidence>